<gene>
    <name evidence="6" type="ORF">G7082_08840</name>
</gene>
<dbReference type="PANTHER" id="PTHR34294">
    <property type="entry name" value="TRANSCRIPTIONAL REGULATOR-RELATED"/>
    <property type="match status" value="1"/>
</dbReference>
<evidence type="ECO:0000256" key="1">
    <source>
        <dbReference type="ARBA" id="ARBA00010466"/>
    </source>
</evidence>
<evidence type="ECO:0000256" key="4">
    <source>
        <dbReference type="ARBA" id="ARBA00023163"/>
    </source>
</evidence>
<sequence>MNEDLINNESLLVKLCEDYYLNDINISELAKKYDLSRYRVMKYIEEAKEKQVVTISINSPHARNYDLENIFKKYFSTTNVYILKDTEDVSNQDLFFSKFVADYTQSFIQQSKIVALSWGDSVFKVIDQFKKTQREDLVFTQFIGEIGKYNSLAGSTRLVQKAADCYESSYLTLSIPLYIINDTARELMSLEPLMAKTLSTAAHADILISGIGTPSSIESVDSWNNHKNLLFPNMNECVGFLYGRPFNDQGEFINSEDKTFGLTLKEVFVINKRIGICNSKFKSVACLGALRGHFFTDLFLDEKTAWKILGLIKE</sequence>
<dbReference type="InterPro" id="IPR037171">
    <property type="entry name" value="NagB/RpiA_transferase-like"/>
</dbReference>
<dbReference type="InterPro" id="IPR051054">
    <property type="entry name" value="SorC_transcr_regulators"/>
</dbReference>
<dbReference type="Proteomes" id="UP000501747">
    <property type="component" value="Chromosome"/>
</dbReference>
<protein>
    <submittedName>
        <fullName evidence="6">DNA-binding transcriptional regulator</fullName>
    </submittedName>
</protein>
<accession>A0A6G8AU43</accession>
<dbReference type="KEGG" id="vhy:G7082_08840"/>
<dbReference type="Gene3D" id="3.40.50.1360">
    <property type="match status" value="1"/>
</dbReference>
<evidence type="ECO:0000259" key="5">
    <source>
        <dbReference type="Pfam" id="PF04198"/>
    </source>
</evidence>
<comment type="similarity">
    <text evidence="1">Belongs to the SorC transcriptional regulatory family.</text>
</comment>
<dbReference type="GO" id="GO:0003677">
    <property type="term" value="F:DNA binding"/>
    <property type="evidence" value="ECO:0007669"/>
    <property type="project" value="UniProtKB-KW"/>
</dbReference>
<dbReference type="Pfam" id="PF04198">
    <property type="entry name" value="Sugar-bind"/>
    <property type="match status" value="1"/>
</dbReference>
<dbReference type="GO" id="GO:0030246">
    <property type="term" value="F:carbohydrate binding"/>
    <property type="evidence" value="ECO:0007669"/>
    <property type="project" value="InterPro"/>
</dbReference>
<evidence type="ECO:0000313" key="6">
    <source>
        <dbReference type="EMBL" id="QIL48601.1"/>
    </source>
</evidence>
<dbReference type="Gene3D" id="1.10.10.60">
    <property type="entry name" value="Homeodomain-like"/>
    <property type="match status" value="1"/>
</dbReference>
<evidence type="ECO:0000313" key="7">
    <source>
        <dbReference type="Proteomes" id="UP000501747"/>
    </source>
</evidence>
<dbReference type="InterPro" id="IPR007324">
    <property type="entry name" value="Sugar-bd_dom_put"/>
</dbReference>
<dbReference type="EMBL" id="CP049887">
    <property type="protein sequence ID" value="QIL48601.1"/>
    <property type="molecule type" value="Genomic_DNA"/>
</dbReference>
<proteinExistence type="inferred from homology"/>
<reference evidence="6 7" key="1">
    <citation type="submission" date="2020-03" db="EMBL/GenBank/DDBJ databases">
        <title>Vagococcus sp. nov., isolated from beetles.</title>
        <authorList>
            <person name="Hyun D.-W."/>
            <person name="Bae J.-W."/>
        </authorList>
    </citation>
    <scope>NUCLEOTIDE SEQUENCE [LARGE SCALE GENOMIC DNA]</scope>
    <source>
        <strain evidence="6 7">HDW17B</strain>
    </source>
</reference>
<keyword evidence="7" id="KW-1185">Reference proteome</keyword>
<keyword evidence="3 6" id="KW-0238">DNA-binding</keyword>
<feature type="domain" description="Sugar-binding" evidence="5">
    <location>
        <begin position="62"/>
        <end position="309"/>
    </location>
</feature>
<evidence type="ECO:0000256" key="3">
    <source>
        <dbReference type="ARBA" id="ARBA00023125"/>
    </source>
</evidence>
<organism evidence="6 7">
    <name type="scientific">Vagococcus hydrophili</name>
    <dbReference type="NCBI Taxonomy" id="2714947"/>
    <lineage>
        <taxon>Bacteria</taxon>
        <taxon>Bacillati</taxon>
        <taxon>Bacillota</taxon>
        <taxon>Bacilli</taxon>
        <taxon>Lactobacillales</taxon>
        <taxon>Enterococcaceae</taxon>
        <taxon>Vagococcus</taxon>
    </lineage>
</organism>
<dbReference type="SUPFAM" id="SSF100950">
    <property type="entry name" value="NagB/RpiA/CoA transferase-like"/>
    <property type="match status" value="1"/>
</dbReference>
<keyword evidence="2" id="KW-0805">Transcription regulation</keyword>
<keyword evidence="4" id="KW-0804">Transcription</keyword>
<dbReference type="RefSeq" id="WP_166034738.1">
    <property type="nucleotide sequence ID" value="NZ_CP049887.1"/>
</dbReference>
<evidence type="ECO:0000256" key="2">
    <source>
        <dbReference type="ARBA" id="ARBA00023015"/>
    </source>
</evidence>
<dbReference type="AlphaFoldDB" id="A0A6G8AU43"/>
<name>A0A6G8AU43_9ENTE</name>
<dbReference type="PANTHER" id="PTHR34294:SF5">
    <property type="entry name" value="CENTRAL GLYCOLYTIC GENES REGULATOR"/>
    <property type="match status" value="1"/>
</dbReference>